<reference evidence="2" key="1">
    <citation type="journal article" date="2013" name="Nature">
        <title>Draft genome of the wheat A-genome progenitor Triticum urartu.</title>
        <authorList>
            <person name="Ling H.Q."/>
            <person name="Zhao S."/>
            <person name="Liu D."/>
            <person name="Wang J."/>
            <person name="Sun H."/>
            <person name="Zhang C."/>
            <person name="Fan H."/>
            <person name="Li D."/>
            <person name="Dong L."/>
            <person name="Tao Y."/>
            <person name="Gao C."/>
            <person name="Wu H."/>
            <person name="Li Y."/>
            <person name="Cui Y."/>
            <person name="Guo X."/>
            <person name="Zheng S."/>
            <person name="Wang B."/>
            <person name="Yu K."/>
            <person name="Liang Q."/>
            <person name="Yang W."/>
            <person name="Lou X."/>
            <person name="Chen J."/>
            <person name="Feng M."/>
            <person name="Jian J."/>
            <person name="Zhang X."/>
            <person name="Luo G."/>
            <person name="Jiang Y."/>
            <person name="Liu J."/>
            <person name="Wang Z."/>
            <person name="Sha Y."/>
            <person name="Zhang B."/>
            <person name="Wu H."/>
            <person name="Tang D."/>
            <person name="Shen Q."/>
            <person name="Xue P."/>
            <person name="Zou S."/>
            <person name="Wang X."/>
            <person name="Liu X."/>
            <person name="Wang F."/>
            <person name="Yang Y."/>
            <person name="An X."/>
            <person name="Dong Z."/>
            <person name="Zhang K."/>
            <person name="Zhang X."/>
            <person name="Luo M.C."/>
            <person name="Dvorak J."/>
            <person name="Tong Y."/>
            <person name="Wang J."/>
            <person name="Yang H."/>
            <person name="Li Z."/>
            <person name="Wang D."/>
            <person name="Zhang A."/>
            <person name="Wang J."/>
        </authorList>
    </citation>
    <scope>NUCLEOTIDE SEQUENCE</scope>
</reference>
<protein>
    <submittedName>
        <fullName evidence="2">Uncharacterized protein</fullName>
    </submittedName>
</protein>
<evidence type="ECO:0000256" key="1">
    <source>
        <dbReference type="SAM" id="MobiDB-lite"/>
    </source>
</evidence>
<dbReference type="AlphaFoldDB" id="M8ABR3"/>
<feature type="region of interest" description="Disordered" evidence="1">
    <location>
        <begin position="1"/>
        <end position="63"/>
    </location>
</feature>
<organism evidence="2">
    <name type="scientific">Triticum urartu</name>
    <name type="common">Red wild einkorn</name>
    <name type="synonym">Crithodium urartu</name>
    <dbReference type="NCBI Taxonomy" id="4572"/>
    <lineage>
        <taxon>Eukaryota</taxon>
        <taxon>Viridiplantae</taxon>
        <taxon>Streptophyta</taxon>
        <taxon>Embryophyta</taxon>
        <taxon>Tracheophyta</taxon>
        <taxon>Spermatophyta</taxon>
        <taxon>Magnoliopsida</taxon>
        <taxon>Liliopsida</taxon>
        <taxon>Poales</taxon>
        <taxon>Poaceae</taxon>
        <taxon>BOP clade</taxon>
        <taxon>Pooideae</taxon>
        <taxon>Triticodae</taxon>
        <taxon>Triticeae</taxon>
        <taxon>Triticinae</taxon>
        <taxon>Triticum</taxon>
    </lineage>
</organism>
<feature type="compositionally biased region" description="Polar residues" evidence="1">
    <location>
        <begin position="77"/>
        <end position="95"/>
    </location>
</feature>
<feature type="region of interest" description="Disordered" evidence="1">
    <location>
        <begin position="77"/>
        <end position="201"/>
    </location>
</feature>
<accession>M8ABR3</accession>
<sequence length="201" mass="22045">MSNRGNMKGRCSKSASTSDREGSAISNKDTNMRLNRLNGDRDTVVEVEVEPPADEERSPSPMDVVCGSIREQLVKQANNQPKAISNNQRRISGSQARPHCVDHTTLTQSTHEASGRSHNPDLKAWSTETGGRRRASDLGDTRYGRSKRWNRRPAAEDLLSGDLLGSKSRLPGRSGSNPSDGRDPVKKTAERKPGRDGDDLQ</sequence>
<feature type="compositionally biased region" description="Low complexity" evidence="1">
    <location>
        <begin position="157"/>
        <end position="166"/>
    </location>
</feature>
<feature type="compositionally biased region" description="Basic and acidic residues" evidence="1">
    <location>
        <begin position="180"/>
        <end position="201"/>
    </location>
</feature>
<proteinExistence type="predicted"/>
<feature type="compositionally biased region" description="Polar residues" evidence="1">
    <location>
        <begin position="24"/>
        <end position="33"/>
    </location>
</feature>
<evidence type="ECO:0000313" key="2">
    <source>
        <dbReference type="EMBL" id="EMS57984.1"/>
    </source>
</evidence>
<gene>
    <name evidence="2" type="ORF">TRIUR3_30994</name>
</gene>
<dbReference type="EMBL" id="KD137817">
    <property type="protein sequence ID" value="EMS57984.1"/>
    <property type="molecule type" value="Genomic_DNA"/>
</dbReference>
<name>M8ABR3_TRIUA</name>
<feature type="compositionally biased region" description="Basic and acidic residues" evidence="1">
    <location>
        <begin position="130"/>
        <end position="143"/>
    </location>
</feature>